<dbReference type="GO" id="GO:0005741">
    <property type="term" value="C:mitochondrial outer membrane"/>
    <property type="evidence" value="ECO:0007669"/>
    <property type="project" value="UniProtKB-SubCell"/>
</dbReference>
<evidence type="ECO:0000256" key="13">
    <source>
        <dbReference type="ARBA" id="ARBA00058612"/>
    </source>
</evidence>
<evidence type="ECO:0000256" key="10">
    <source>
        <dbReference type="ARBA" id="ARBA00023114"/>
    </source>
</evidence>
<name>A0A2U1MB20_ARTAN</name>
<dbReference type="CDD" id="cd07305">
    <property type="entry name" value="Porin3_Tom40"/>
    <property type="match status" value="1"/>
</dbReference>
<dbReference type="PANTHER" id="PTHR10802">
    <property type="entry name" value="MITOCHONDRIAL IMPORT RECEPTOR SUBUNIT TOM40"/>
    <property type="match status" value="1"/>
</dbReference>
<keyword evidence="6" id="KW-1000">Mitochondrion outer membrane</keyword>
<dbReference type="AlphaFoldDB" id="A0A2U1MB20"/>
<dbReference type="InterPro" id="IPR023614">
    <property type="entry name" value="Porin_dom_sf"/>
</dbReference>
<comment type="subcellular location">
    <subcellularLocation>
        <location evidence="1">Mitochondrion outer membrane</location>
        <topology evidence="1">Multi-pass membrane protein</topology>
    </subcellularLocation>
</comment>
<evidence type="ECO:0000256" key="6">
    <source>
        <dbReference type="ARBA" id="ARBA00022787"/>
    </source>
</evidence>
<evidence type="ECO:0000256" key="5">
    <source>
        <dbReference type="ARBA" id="ARBA00022692"/>
    </source>
</evidence>
<dbReference type="InterPro" id="IPR027246">
    <property type="entry name" value="Porin_Euk/Tom40"/>
</dbReference>
<evidence type="ECO:0000256" key="9">
    <source>
        <dbReference type="ARBA" id="ARBA00023065"/>
    </source>
</evidence>
<dbReference type="GO" id="GO:0015288">
    <property type="term" value="F:porin activity"/>
    <property type="evidence" value="ECO:0007669"/>
    <property type="project" value="UniProtKB-KW"/>
</dbReference>
<evidence type="ECO:0000256" key="8">
    <source>
        <dbReference type="ARBA" id="ARBA00022990"/>
    </source>
</evidence>
<evidence type="ECO:0000256" key="12">
    <source>
        <dbReference type="ARBA" id="ARBA00023136"/>
    </source>
</evidence>
<dbReference type="OrthoDB" id="19656at2759"/>
<dbReference type="Pfam" id="PF01459">
    <property type="entry name" value="Porin_3"/>
    <property type="match status" value="1"/>
</dbReference>
<proteinExistence type="inferred from homology"/>
<evidence type="ECO:0000313" key="15">
    <source>
        <dbReference type="Proteomes" id="UP000245207"/>
    </source>
</evidence>
<dbReference type="GO" id="GO:0008320">
    <property type="term" value="F:protein transmembrane transporter activity"/>
    <property type="evidence" value="ECO:0007669"/>
    <property type="project" value="InterPro"/>
</dbReference>
<evidence type="ECO:0000256" key="1">
    <source>
        <dbReference type="ARBA" id="ARBA00004374"/>
    </source>
</evidence>
<accession>A0A2U1MB20</accession>
<gene>
    <name evidence="14" type="ORF">CTI12_AA399850</name>
</gene>
<protein>
    <submittedName>
        <fullName evidence="14">Eukaryotic porin/Tom40</fullName>
    </submittedName>
</protein>
<dbReference type="FunFam" id="2.40.160.10:FF:000010">
    <property type="entry name" value="Mitochondrial import receptor subunit TOM40-1"/>
    <property type="match status" value="1"/>
</dbReference>
<evidence type="ECO:0000256" key="3">
    <source>
        <dbReference type="ARBA" id="ARBA00022448"/>
    </source>
</evidence>
<dbReference type="Proteomes" id="UP000245207">
    <property type="component" value="Unassembled WGS sequence"/>
</dbReference>
<reference evidence="14 15" key="1">
    <citation type="journal article" date="2018" name="Mol. Plant">
        <title>The genome of Artemisia annua provides insight into the evolution of Asteraceae family and artemisinin biosynthesis.</title>
        <authorList>
            <person name="Shen Q."/>
            <person name="Zhang L."/>
            <person name="Liao Z."/>
            <person name="Wang S."/>
            <person name="Yan T."/>
            <person name="Shi P."/>
            <person name="Liu M."/>
            <person name="Fu X."/>
            <person name="Pan Q."/>
            <person name="Wang Y."/>
            <person name="Lv Z."/>
            <person name="Lu X."/>
            <person name="Zhang F."/>
            <person name="Jiang W."/>
            <person name="Ma Y."/>
            <person name="Chen M."/>
            <person name="Hao X."/>
            <person name="Li L."/>
            <person name="Tang Y."/>
            <person name="Lv G."/>
            <person name="Zhou Y."/>
            <person name="Sun X."/>
            <person name="Brodelius P.E."/>
            <person name="Rose J.K.C."/>
            <person name="Tang K."/>
        </authorList>
    </citation>
    <scope>NUCLEOTIDE SEQUENCE [LARGE SCALE GENOMIC DNA]</scope>
    <source>
        <strain evidence="15">cv. Huhao1</strain>
        <tissue evidence="14">Leaf</tissue>
    </source>
</reference>
<keyword evidence="9" id="KW-0406">Ion transport</keyword>
<sequence>MRVDFTKGLNQKFSLSHSISMGATEIPSQSAEILKVPTATYEFGANYLDPKLMLIGRVMTDGRVIARGRCELTENLSLKANAQLTSEEHMSQGIANFDYKGRDYRVLFQLGNGGLVAANYIQSVTPNLSLGGEIFWAGQHHKSGLGYGARYSTDKMVATGQIASTGLVALGYVQKVSEKVSLASDLMYNYMSREATASFGYDYMLRQSRLRGKIDSDGRISTFLEERLNMGLNFILSAEIDHKKKDYKFGFGLTVGE</sequence>
<dbReference type="Gene3D" id="2.40.160.10">
    <property type="entry name" value="Porin"/>
    <property type="match status" value="2"/>
</dbReference>
<keyword evidence="8" id="KW-0007">Acetylation</keyword>
<evidence type="ECO:0000313" key="14">
    <source>
        <dbReference type="EMBL" id="PWA58449.1"/>
    </source>
</evidence>
<dbReference type="GO" id="GO:0030150">
    <property type="term" value="P:protein import into mitochondrial matrix"/>
    <property type="evidence" value="ECO:0007669"/>
    <property type="project" value="InterPro"/>
</dbReference>
<dbReference type="STRING" id="35608.A0A2U1MB20"/>
<dbReference type="InterPro" id="IPR037930">
    <property type="entry name" value="Tom40"/>
</dbReference>
<dbReference type="GO" id="GO:0006811">
    <property type="term" value="P:monoatomic ion transport"/>
    <property type="evidence" value="ECO:0007669"/>
    <property type="project" value="UniProtKB-KW"/>
</dbReference>
<keyword evidence="11" id="KW-0496">Mitochondrion</keyword>
<keyword evidence="4" id="KW-1134">Transmembrane beta strand</keyword>
<keyword evidence="10" id="KW-0626">Porin</keyword>
<comment type="caution">
    <text evidence="14">The sequence shown here is derived from an EMBL/GenBank/DDBJ whole genome shotgun (WGS) entry which is preliminary data.</text>
</comment>
<evidence type="ECO:0000256" key="4">
    <source>
        <dbReference type="ARBA" id="ARBA00022452"/>
    </source>
</evidence>
<keyword evidence="15" id="KW-1185">Reference proteome</keyword>
<evidence type="ECO:0000256" key="2">
    <source>
        <dbReference type="ARBA" id="ARBA00010510"/>
    </source>
</evidence>
<keyword evidence="7" id="KW-0653">Protein transport</keyword>
<keyword evidence="5" id="KW-0812">Transmembrane</keyword>
<organism evidence="14 15">
    <name type="scientific">Artemisia annua</name>
    <name type="common">Sweet wormwood</name>
    <dbReference type="NCBI Taxonomy" id="35608"/>
    <lineage>
        <taxon>Eukaryota</taxon>
        <taxon>Viridiplantae</taxon>
        <taxon>Streptophyta</taxon>
        <taxon>Embryophyta</taxon>
        <taxon>Tracheophyta</taxon>
        <taxon>Spermatophyta</taxon>
        <taxon>Magnoliopsida</taxon>
        <taxon>eudicotyledons</taxon>
        <taxon>Gunneridae</taxon>
        <taxon>Pentapetalae</taxon>
        <taxon>asterids</taxon>
        <taxon>campanulids</taxon>
        <taxon>Asterales</taxon>
        <taxon>Asteraceae</taxon>
        <taxon>Asteroideae</taxon>
        <taxon>Anthemideae</taxon>
        <taxon>Artemisiinae</taxon>
        <taxon>Artemisia</taxon>
    </lineage>
</organism>
<keyword evidence="3" id="KW-0813">Transport</keyword>
<comment type="function">
    <text evidence="13">Central component of the receptor complex responsible for the recognition and translocation of cytosolically synthesized mitochondrial preproteins. Together with TOM22 functions as the transit peptide receptor at the surface of the mitochondrion outer membrane and facilitates the movement of preproteins into the translocation pore. Directly involved in the pore formation.</text>
</comment>
<dbReference type="GO" id="GO:0046930">
    <property type="term" value="C:pore complex"/>
    <property type="evidence" value="ECO:0007669"/>
    <property type="project" value="UniProtKB-KW"/>
</dbReference>
<dbReference type="EMBL" id="PKPP01005894">
    <property type="protein sequence ID" value="PWA58449.1"/>
    <property type="molecule type" value="Genomic_DNA"/>
</dbReference>
<keyword evidence="12" id="KW-0472">Membrane</keyword>
<evidence type="ECO:0000256" key="7">
    <source>
        <dbReference type="ARBA" id="ARBA00022927"/>
    </source>
</evidence>
<evidence type="ECO:0000256" key="11">
    <source>
        <dbReference type="ARBA" id="ARBA00023128"/>
    </source>
</evidence>
<comment type="similarity">
    <text evidence="2">Belongs to the Tom40 family.</text>
</comment>